<sequence>MRTPSHELPSTRRRMAAGVLLMDGVPPEEVARRLGISMETLRKYQKLIAQGGLDALGKVGAAGRPTVLDDAAYSWIAASLKHSARLQDFDSDEWTHTRLREAISRRYGVAFSARHIWRIVQSLGLSWRLSGPARDKGERP</sequence>
<evidence type="ECO:0000313" key="2">
    <source>
        <dbReference type="EMBL" id="AUT66836.1"/>
    </source>
</evidence>
<accession>A0A2I8F4N8</accession>
<dbReference type="SUPFAM" id="SSF46689">
    <property type="entry name" value="Homeodomain-like"/>
    <property type="match status" value="1"/>
</dbReference>
<dbReference type="InterPro" id="IPR025959">
    <property type="entry name" value="Winged_HTH_dom"/>
</dbReference>
<gene>
    <name evidence="2" type="ORF">C2L65_43285</name>
</gene>
<dbReference type="AlphaFoldDB" id="A0A2I8F4N8"/>
<organism evidence="2 3">
    <name type="scientific">Paraburkholderia terrae</name>
    <dbReference type="NCBI Taxonomy" id="311230"/>
    <lineage>
        <taxon>Bacteria</taxon>
        <taxon>Pseudomonadati</taxon>
        <taxon>Pseudomonadota</taxon>
        <taxon>Betaproteobacteria</taxon>
        <taxon>Burkholderiales</taxon>
        <taxon>Burkholderiaceae</taxon>
        <taxon>Paraburkholderia</taxon>
    </lineage>
</organism>
<reference evidence="2 3" key="1">
    <citation type="submission" date="2018-01" db="EMBL/GenBank/DDBJ databases">
        <title>Species boundaries and ecological features among Paraburkholderia terrae DSMZ17804T, P. hospita DSMZ17164T and P. caribensis DSMZ13236T.</title>
        <authorList>
            <person name="Pratama A.A."/>
        </authorList>
    </citation>
    <scope>NUCLEOTIDE SEQUENCE [LARGE SCALE GENOMIC DNA]</scope>
    <source>
        <strain evidence="2 3">DSM 17804</strain>
    </source>
</reference>
<proteinExistence type="predicted"/>
<dbReference type="EMBL" id="CP026114">
    <property type="protein sequence ID" value="AUT66836.1"/>
    <property type="molecule type" value="Genomic_DNA"/>
</dbReference>
<name>A0A2I8F4N8_9BURK</name>
<protein>
    <submittedName>
        <fullName evidence="2">Transposase</fullName>
    </submittedName>
</protein>
<feature type="domain" description="Winged helix-turn helix" evidence="1">
    <location>
        <begin position="93"/>
        <end position="127"/>
    </location>
</feature>
<dbReference type="Proteomes" id="UP000243502">
    <property type="component" value="Chromosome 4"/>
</dbReference>
<dbReference type="Pfam" id="PF13592">
    <property type="entry name" value="HTH_33"/>
    <property type="match status" value="1"/>
</dbReference>
<evidence type="ECO:0000259" key="1">
    <source>
        <dbReference type="Pfam" id="PF13592"/>
    </source>
</evidence>
<dbReference type="Pfam" id="PF13551">
    <property type="entry name" value="HTH_29"/>
    <property type="match status" value="1"/>
</dbReference>
<dbReference type="InterPro" id="IPR009057">
    <property type="entry name" value="Homeodomain-like_sf"/>
</dbReference>
<dbReference type="KEGG" id="pter:C2L65_43285"/>
<evidence type="ECO:0000313" key="3">
    <source>
        <dbReference type="Proteomes" id="UP000243502"/>
    </source>
</evidence>